<dbReference type="AlphaFoldDB" id="A0AAN9KKE9"/>
<dbReference type="EMBL" id="JAYKXN010000001">
    <property type="protein sequence ID" value="KAK7319260.1"/>
    <property type="molecule type" value="Genomic_DNA"/>
</dbReference>
<name>A0AAN9KKE9_CLITE</name>
<dbReference type="Proteomes" id="UP001359559">
    <property type="component" value="Unassembled WGS sequence"/>
</dbReference>
<sequence length="67" mass="7642">MQSHPLFLFFDPSRGLVALWSPTVVDLLSAMPPHRYAYHSFPFNMVLIWKCDALFSSAFNSFASCVE</sequence>
<proteinExistence type="predicted"/>
<accession>A0AAN9KKE9</accession>
<gene>
    <name evidence="1" type="ORF">RJT34_03979</name>
</gene>
<protein>
    <submittedName>
        <fullName evidence="1">Uncharacterized protein</fullName>
    </submittedName>
</protein>
<evidence type="ECO:0000313" key="1">
    <source>
        <dbReference type="EMBL" id="KAK7319260.1"/>
    </source>
</evidence>
<reference evidence="1 2" key="1">
    <citation type="submission" date="2024-01" db="EMBL/GenBank/DDBJ databases">
        <title>The genomes of 5 underutilized Papilionoideae crops provide insights into root nodulation and disease resistance.</title>
        <authorList>
            <person name="Yuan L."/>
        </authorList>
    </citation>
    <scope>NUCLEOTIDE SEQUENCE [LARGE SCALE GENOMIC DNA]</scope>
    <source>
        <strain evidence="1">LY-2023</strain>
        <tissue evidence="1">Leaf</tissue>
    </source>
</reference>
<organism evidence="1 2">
    <name type="scientific">Clitoria ternatea</name>
    <name type="common">Butterfly pea</name>
    <dbReference type="NCBI Taxonomy" id="43366"/>
    <lineage>
        <taxon>Eukaryota</taxon>
        <taxon>Viridiplantae</taxon>
        <taxon>Streptophyta</taxon>
        <taxon>Embryophyta</taxon>
        <taxon>Tracheophyta</taxon>
        <taxon>Spermatophyta</taxon>
        <taxon>Magnoliopsida</taxon>
        <taxon>eudicotyledons</taxon>
        <taxon>Gunneridae</taxon>
        <taxon>Pentapetalae</taxon>
        <taxon>rosids</taxon>
        <taxon>fabids</taxon>
        <taxon>Fabales</taxon>
        <taxon>Fabaceae</taxon>
        <taxon>Papilionoideae</taxon>
        <taxon>50 kb inversion clade</taxon>
        <taxon>NPAAA clade</taxon>
        <taxon>indigoferoid/millettioid clade</taxon>
        <taxon>Phaseoleae</taxon>
        <taxon>Clitoria</taxon>
    </lineage>
</organism>
<comment type="caution">
    <text evidence="1">The sequence shown here is derived from an EMBL/GenBank/DDBJ whole genome shotgun (WGS) entry which is preliminary data.</text>
</comment>
<evidence type="ECO:0000313" key="2">
    <source>
        <dbReference type="Proteomes" id="UP001359559"/>
    </source>
</evidence>
<keyword evidence="2" id="KW-1185">Reference proteome</keyword>